<evidence type="ECO:0000256" key="1">
    <source>
        <dbReference type="ARBA" id="ARBA00022475"/>
    </source>
</evidence>
<feature type="transmembrane region" description="Helical" evidence="5">
    <location>
        <begin position="152"/>
        <end position="173"/>
    </location>
</feature>
<dbReference type="PANTHER" id="PTHR35529">
    <property type="entry name" value="MANGANESE EFFLUX PUMP MNTP-RELATED"/>
    <property type="match status" value="1"/>
</dbReference>
<dbReference type="Proteomes" id="UP000184241">
    <property type="component" value="Unassembled WGS sequence"/>
</dbReference>
<feature type="transmembrane region" description="Helical" evidence="5">
    <location>
        <begin position="128"/>
        <end position="146"/>
    </location>
</feature>
<evidence type="ECO:0000256" key="2">
    <source>
        <dbReference type="ARBA" id="ARBA00022692"/>
    </source>
</evidence>
<accession>A0A1M5VUE5</accession>
<sequence length="204" mass="22136">MSVILSAMLFALYSNLDNLVIGIAYGIKKINIKIFSNLIIAFITSTGTFLAMSIGFYITNFLPHNIANALGSLLIIFLGGYFIYKSESNLINNSKSNDLALKDIDDMIEYAKKTDLDNSGDINMRESLLISFGLALNNLGSGVAASVTGINISLTVIFTFILSIFTIIIGQYLGNSFLGKLLGRYAPLLSGFLLIILGILELIN</sequence>
<keyword evidence="1" id="KW-1003">Cell membrane</keyword>
<keyword evidence="4 5" id="KW-0472">Membrane</keyword>
<proteinExistence type="predicted"/>
<dbReference type="InterPro" id="IPR003810">
    <property type="entry name" value="Mntp/YtaF"/>
</dbReference>
<evidence type="ECO:0000313" key="7">
    <source>
        <dbReference type="Proteomes" id="UP000184241"/>
    </source>
</evidence>
<feature type="transmembrane region" description="Helical" evidence="5">
    <location>
        <begin position="185"/>
        <end position="203"/>
    </location>
</feature>
<reference evidence="6 7" key="1">
    <citation type="submission" date="2016-11" db="EMBL/GenBank/DDBJ databases">
        <authorList>
            <person name="Jaros S."/>
            <person name="Januszkiewicz K."/>
            <person name="Wedrychowicz H."/>
        </authorList>
    </citation>
    <scope>NUCLEOTIDE SEQUENCE [LARGE SCALE GENOMIC DNA]</scope>
    <source>
        <strain evidence="6 7">DSM 6191</strain>
    </source>
</reference>
<dbReference type="PANTHER" id="PTHR35529:SF2">
    <property type="entry name" value="SPORULATION PROTEIN YTAF-RELATED"/>
    <property type="match status" value="1"/>
</dbReference>
<evidence type="ECO:0000256" key="3">
    <source>
        <dbReference type="ARBA" id="ARBA00022989"/>
    </source>
</evidence>
<feature type="transmembrane region" description="Helical" evidence="5">
    <location>
        <begin position="6"/>
        <end position="27"/>
    </location>
</feature>
<keyword evidence="2 5" id="KW-0812">Transmembrane</keyword>
<keyword evidence="3 5" id="KW-1133">Transmembrane helix</keyword>
<dbReference type="RefSeq" id="WP_073016968.1">
    <property type="nucleotide sequence ID" value="NZ_FQXU01000004.1"/>
</dbReference>
<dbReference type="AlphaFoldDB" id="A0A1M5VUE5"/>
<feature type="transmembrane region" description="Helical" evidence="5">
    <location>
        <begin position="34"/>
        <end position="59"/>
    </location>
</feature>
<protein>
    <submittedName>
        <fullName evidence="6">Putative sporulation protein YtaF</fullName>
    </submittedName>
</protein>
<evidence type="ECO:0000256" key="5">
    <source>
        <dbReference type="SAM" id="Phobius"/>
    </source>
</evidence>
<dbReference type="Pfam" id="PF02659">
    <property type="entry name" value="Mntp"/>
    <property type="match status" value="1"/>
</dbReference>
<name>A0A1M5VUE5_9CLOT</name>
<evidence type="ECO:0000313" key="6">
    <source>
        <dbReference type="EMBL" id="SHH78876.1"/>
    </source>
</evidence>
<feature type="transmembrane region" description="Helical" evidence="5">
    <location>
        <begin position="65"/>
        <end position="84"/>
    </location>
</feature>
<organism evidence="6 7">
    <name type="scientific">Clostridium intestinale DSM 6191</name>
    <dbReference type="NCBI Taxonomy" id="1121320"/>
    <lineage>
        <taxon>Bacteria</taxon>
        <taxon>Bacillati</taxon>
        <taxon>Bacillota</taxon>
        <taxon>Clostridia</taxon>
        <taxon>Eubacteriales</taxon>
        <taxon>Clostridiaceae</taxon>
        <taxon>Clostridium</taxon>
    </lineage>
</organism>
<gene>
    <name evidence="6" type="ORF">SAMN02745941_00797</name>
</gene>
<dbReference type="EMBL" id="FQXU01000004">
    <property type="protein sequence ID" value="SHH78876.1"/>
    <property type="molecule type" value="Genomic_DNA"/>
</dbReference>
<evidence type="ECO:0000256" key="4">
    <source>
        <dbReference type="ARBA" id="ARBA00023136"/>
    </source>
</evidence>